<evidence type="ECO:0008006" key="7">
    <source>
        <dbReference type="Google" id="ProtNLM"/>
    </source>
</evidence>
<dbReference type="InterPro" id="IPR029046">
    <property type="entry name" value="LolA/LolB/LppX"/>
</dbReference>
<dbReference type="CDD" id="cd16334">
    <property type="entry name" value="LppX-like"/>
    <property type="match status" value="1"/>
</dbReference>
<protein>
    <recommendedName>
        <fullName evidence="7">LppX_LprAFG lipoprotein</fullName>
    </recommendedName>
</protein>
<keyword evidence="6" id="KW-1185">Reference proteome</keyword>
<sequence>MPTSTPTIRRLPLTASVLAAAVLSLGACSGDSGGGASDASPADVLAAAKKNFDDTSGVHLTLTSSDLPDGVSALISADGDGTHAPAFKGEIKVAYAGFEPTVPVVAIDGKTYAQLPLTTGWQTIDPGDYGAPDPAALLSTDGGFSSLLTATTDPERGDQVRGGEDNKQILTEYTGTIDETAAQAIIPSATGTFEVTYTIDDDDQLQEMVVTGDFYDKGTSSTYTIAFSDYGSTPDITAPK</sequence>
<comment type="subcellular location">
    <subcellularLocation>
        <location evidence="1">Cell envelope</location>
    </subcellularLocation>
</comment>
<comment type="similarity">
    <text evidence="2">Belongs to the LppX/LprAFG lipoprotein family.</text>
</comment>
<keyword evidence="3" id="KW-0472">Membrane</keyword>
<keyword evidence="3" id="KW-1003">Cell membrane</keyword>
<accession>A0ABP7Y0Q1</accession>
<dbReference type="Pfam" id="PF07161">
    <property type="entry name" value="LppX_LprAFG"/>
    <property type="match status" value="1"/>
</dbReference>
<comment type="caution">
    <text evidence="5">The sequence shown here is derived from an EMBL/GenBank/DDBJ whole genome shotgun (WGS) entry which is preliminary data.</text>
</comment>
<feature type="signal peptide" evidence="4">
    <location>
        <begin position="1"/>
        <end position="29"/>
    </location>
</feature>
<dbReference type="Proteomes" id="UP001501495">
    <property type="component" value="Unassembled WGS sequence"/>
</dbReference>
<gene>
    <name evidence="5" type="ORF">GCM10022215_40720</name>
</gene>
<dbReference type="InterPro" id="IPR009830">
    <property type="entry name" value="LppX/LprAFG"/>
</dbReference>
<evidence type="ECO:0000256" key="3">
    <source>
        <dbReference type="ARBA" id="ARBA00022475"/>
    </source>
</evidence>
<evidence type="ECO:0000313" key="6">
    <source>
        <dbReference type="Proteomes" id="UP001501495"/>
    </source>
</evidence>
<keyword evidence="4" id="KW-0732">Signal</keyword>
<proteinExistence type="inferred from homology"/>
<dbReference type="Gene3D" id="2.50.20.20">
    <property type="match status" value="1"/>
</dbReference>
<name>A0ABP7Y0Q1_9ACTN</name>
<feature type="chain" id="PRO_5047043803" description="LppX_LprAFG lipoprotein" evidence="4">
    <location>
        <begin position="30"/>
        <end position="240"/>
    </location>
</feature>
<dbReference type="EMBL" id="BAAAZH010000033">
    <property type="protein sequence ID" value="GAA4128820.1"/>
    <property type="molecule type" value="Genomic_DNA"/>
</dbReference>
<dbReference type="SUPFAM" id="SSF89392">
    <property type="entry name" value="Prokaryotic lipoproteins and lipoprotein localization factors"/>
    <property type="match status" value="1"/>
</dbReference>
<reference evidence="6" key="1">
    <citation type="journal article" date="2019" name="Int. J. Syst. Evol. Microbiol.">
        <title>The Global Catalogue of Microorganisms (GCM) 10K type strain sequencing project: providing services to taxonomists for standard genome sequencing and annotation.</title>
        <authorList>
            <consortium name="The Broad Institute Genomics Platform"/>
            <consortium name="The Broad Institute Genome Sequencing Center for Infectious Disease"/>
            <person name="Wu L."/>
            <person name="Ma J."/>
        </authorList>
    </citation>
    <scope>NUCLEOTIDE SEQUENCE [LARGE SCALE GENOMIC DNA]</scope>
    <source>
        <strain evidence="6">JCM 16703</strain>
    </source>
</reference>
<evidence type="ECO:0000256" key="1">
    <source>
        <dbReference type="ARBA" id="ARBA00004196"/>
    </source>
</evidence>
<evidence type="ECO:0000313" key="5">
    <source>
        <dbReference type="EMBL" id="GAA4128820.1"/>
    </source>
</evidence>
<evidence type="ECO:0000256" key="2">
    <source>
        <dbReference type="ARBA" id="ARBA00009194"/>
    </source>
</evidence>
<organism evidence="5 6">
    <name type="scientific">Nocardioides fonticola</name>
    <dbReference type="NCBI Taxonomy" id="450363"/>
    <lineage>
        <taxon>Bacteria</taxon>
        <taxon>Bacillati</taxon>
        <taxon>Actinomycetota</taxon>
        <taxon>Actinomycetes</taxon>
        <taxon>Propionibacteriales</taxon>
        <taxon>Nocardioidaceae</taxon>
        <taxon>Nocardioides</taxon>
    </lineage>
</organism>
<dbReference type="RefSeq" id="WP_344735364.1">
    <property type="nucleotide sequence ID" value="NZ_BAAAZH010000033.1"/>
</dbReference>
<evidence type="ECO:0000256" key="4">
    <source>
        <dbReference type="SAM" id="SignalP"/>
    </source>
</evidence>